<dbReference type="STRING" id="346185.AAY42_16420"/>
<dbReference type="NCBIfam" id="TIGR02632">
    <property type="entry name" value="RhaD_aldol-ADH"/>
    <property type="match status" value="1"/>
</dbReference>
<dbReference type="NCBIfam" id="NF006189">
    <property type="entry name" value="PRK08324.1-3"/>
    <property type="match status" value="1"/>
</dbReference>
<keyword evidence="2" id="KW-0560">Oxidoreductase</keyword>
<dbReference type="InterPro" id="IPR036291">
    <property type="entry name" value="NAD(P)-bd_dom_sf"/>
</dbReference>
<dbReference type="InterPro" id="IPR036409">
    <property type="entry name" value="Aldolase_II/adducin_N_sf"/>
</dbReference>
<evidence type="ECO:0000313" key="4">
    <source>
        <dbReference type="EMBL" id="KQC31300.1"/>
    </source>
</evidence>
<sequence length="701" mass="77042">MEVKKKKYQYVDYLWDKEKADQLSGNEVELFLYRSNILGADLRITNYGGGNTSCKTFEIDPLTKNKVEVMWVKGSGGDIGTLTRSGIAGLYVERLQNLKKVYRGIENEDEMVALFNHCIYDLDSKAPSIDTPLHGLLPFKHIDHLHPDALIAIAAAKDGEQITKEIWGDSMGWIPWQRPGFDLGLQLENCLNNNPGIRGIVLGSHGLFTWGDTSYECYVNSLEVIEKASAYIVDKIKSNGVVFGGEKITAAPPEKRISQAAQIAPILRGLCSQENRMIGHFTDSEAVLEFINSNDLERLAPMGTSCPDHFLRTKIMPLVINLTSDEDFSNTEEIIAKLKPQFENYRADYAAYYDNCKHENSPAMRDANPVVIIYPGIGMFTFAKNKQTARVASEFYLNAINVMRGAEAISKYTALPRQEAFNIEYWLLEEAKLQRMPKEKPLSRKVAIVTGATGGIGKAIVDKLVAEGANVVLTDLDNNVLSETQKSYKKDETATAVCDVTKSESIEDAYAKACIEFGGVDIVVHSAGLAISKPLEETTTDDWTLLQDILVKGQFLMAKKGASILKAQGLGGDIIHIASKNGIVSGPNNVAYGTAKAAQQHMTRLLAAELGKHQIKVNTVNPDGVIVGSKIWEGEWAEGRAKAYGISVEELPKHYASRNLLNEIILPKDIANGVYSLVAILDKSTGNTINVDGGMANAFVR</sequence>
<dbReference type="InterPro" id="IPR013454">
    <property type="entry name" value="Bifunc_RhaD/ADH"/>
</dbReference>
<accession>A0A0Q1BKU3</accession>
<dbReference type="EMBL" id="LCTZ01000002">
    <property type="protein sequence ID" value="KQC31300.1"/>
    <property type="molecule type" value="Genomic_DNA"/>
</dbReference>
<dbReference type="InterPro" id="IPR002347">
    <property type="entry name" value="SDR_fam"/>
</dbReference>
<gene>
    <name evidence="4" type="ORF">AAY42_16420</name>
</gene>
<dbReference type="PRINTS" id="PR00080">
    <property type="entry name" value="SDRFAMILY"/>
</dbReference>
<dbReference type="GO" id="GO:0016491">
    <property type="term" value="F:oxidoreductase activity"/>
    <property type="evidence" value="ECO:0007669"/>
    <property type="project" value="UniProtKB-KW"/>
</dbReference>
<comment type="caution">
    <text evidence="4">The sequence shown here is derived from an EMBL/GenBank/DDBJ whole genome shotgun (WGS) entry which is preliminary data.</text>
</comment>
<dbReference type="Pfam" id="PF00596">
    <property type="entry name" value="Aldolase_II"/>
    <property type="match status" value="1"/>
</dbReference>
<evidence type="ECO:0000256" key="2">
    <source>
        <dbReference type="ARBA" id="ARBA00023002"/>
    </source>
</evidence>
<dbReference type="SUPFAM" id="SSF53639">
    <property type="entry name" value="AraD/HMP-PK domain-like"/>
    <property type="match status" value="1"/>
</dbReference>
<dbReference type="Gene3D" id="3.40.225.10">
    <property type="entry name" value="Class II aldolase/adducin N-terminal domain"/>
    <property type="match status" value="1"/>
</dbReference>
<dbReference type="InterPro" id="IPR001303">
    <property type="entry name" value="Aldolase_II/adducin_N"/>
</dbReference>
<dbReference type="NCBIfam" id="NF006191">
    <property type="entry name" value="PRK08324.1-5"/>
    <property type="match status" value="1"/>
</dbReference>
<keyword evidence="5" id="KW-1185">Reference proteome</keyword>
<dbReference type="Gene3D" id="3.40.50.720">
    <property type="entry name" value="NAD(P)-binding Rossmann-like Domain"/>
    <property type="match status" value="1"/>
</dbReference>
<dbReference type="PRINTS" id="PR00081">
    <property type="entry name" value="GDHRDH"/>
</dbReference>
<evidence type="ECO:0000259" key="3">
    <source>
        <dbReference type="SMART" id="SM01007"/>
    </source>
</evidence>
<dbReference type="SUPFAM" id="SSF51735">
    <property type="entry name" value="NAD(P)-binding Rossmann-fold domains"/>
    <property type="match status" value="1"/>
</dbReference>
<dbReference type="SMART" id="SM01007">
    <property type="entry name" value="Aldolase_II"/>
    <property type="match status" value="1"/>
</dbReference>
<dbReference type="AlphaFoldDB" id="A0A0Q1BKU3"/>
<feature type="domain" description="Class II aldolase/adducin N-terminal" evidence="3">
    <location>
        <begin position="30"/>
        <end position="232"/>
    </location>
</feature>
<dbReference type="RefSeq" id="WP_055397170.1">
    <property type="nucleotide sequence ID" value="NZ_LCTZ01000002.1"/>
</dbReference>
<name>A0A0Q1BKU3_9FLAO</name>
<dbReference type="Pfam" id="PF13561">
    <property type="entry name" value="adh_short_C2"/>
    <property type="match status" value="1"/>
</dbReference>
<dbReference type="Proteomes" id="UP000050827">
    <property type="component" value="Unassembled WGS sequence"/>
</dbReference>
<reference evidence="4 5" key="1">
    <citation type="submission" date="2015-04" db="EMBL/GenBank/DDBJ databases">
        <title>Complete genome of flavobacterium.</title>
        <authorList>
            <person name="Kwon Y.M."/>
            <person name="Kim S.-J."/>
        </authorList>
    </citation>
    <scope>NUCLEOTIDE SEQUENCE [LARGE SCALE GENOMIC DNA]</scope>
    <source>
        <strain evidence="4 5">DK169</strain>
    </source>
</reference>
<organism evidence="4 5">
    <name type="scientific">Flagellimonas eckloniae</name>
    <dbReference type="NCBI Taxonomy" id="346185"/>
    <lineage>
        <taxon>Bacteria</taxon>
        <taxon>Pseudomonadati</taxon>
        <taxon>Bacteroidota</taxon>
        <taxon>Flavobacteriia</taxon>
        <taxon>Flavobacteriales</taxon>
        <taxon>Flavobacteriaceae</taxon>
        <taxon>Flagellimonas</taxon>
    </lineage>
</organism>
<dbReference type="OrthoDB" id="9774430at2"/>
<dbReference type="PANTHER" id="PTHR43669">
    <property type="entry name" value="5-KETO-D-GLUCONATE 5-REDUCTASE"/>
    <property type="match status" value="1"/>
</dbReference>
<comment type="similarity">
    <text evidence="1">Belongs to the short-chain dehydrogenases/reductases (SDR) family.</text>
</comment>
<dbReference type="PATRIC" id="fig|1547436.3.peg.3384"/>
<evidence type="ECO:0000313" key="5">
    <source>
        <dbReference type="Proteomes" id="UP000050827"/>
    </source>
</evidence>
<dbReference type="FunFam" id="3.40.50.720:FF:000084">
    <property type="entry name" value="Short-chain dehydrogenase reductase"/>
    <property type="match status" value="1"/>
</dbReference>
<proteinExistence type="inferred from homology"/>
<evidence type="ECO:0000256" key="1">
    <source>
        <dbReference type="ARBA" id="ARBA00006484"/>
    </source>
</evidence>
<dbReference type="PANTHER" id="PTHR43669:SF8">
    <property type="entry name" value="SHORT-CHAIN TYPE DEHYDROGENASE_REDUCTASE-RELATED"/>
    <property type="match status" value="1"/>
</dbReference>
<protein>
    <submittedName>
        <fullName evidence="4">Short-chain dehydrogenase</fullName>
    </submittedName>
</protein>